<dbReference type="InterPro" id="IPR029058">
    <property type="entry name" value="AB_hydrolase_fold"/>
</dbReference>
<dbReference type="Proteomes" id="UP000215377">
    <property type="component" value="Unassembled WGS sequence"/>
</dbReference>
<sequence>MDLSEAYANGPHIPGGSDYPARWARAAEAFRSEMGPRAEIGLAYGTGTRQAFDLFHPDGAASRGTVIFVHGGYWRSLARSDWSWLAAGPLGRGWTVAMPGYDLCPAVRITDITRQVAAAVQAVADRTSGPIALTGHSAGGHLVARMLDPELLPEAVAGRLVSVQPISPLADLAPLMQTNLNDDLHLDPAEAVAESPIHMTDRRDVPVSVLVGGAERPAFLDQTLWLAEAWGVERIVAKGRHHFDVIDALADPGSALVARLCVE</sequence>
<evidence type="ECO:0000256" key="1">
    <source>
        <dbReference type="ARBA" id="ARBA00022801"/>
    </source>
</evidence>
<dbReference type="GO" id="GO:0016787">
    <property type="term" value="F:hydrolase activity"/>
    <property type="evidence" value="ECO:0007669"/>
    <property type="project" value="UniProtKB-KW"/>
</dbReference>
<dbReference type="Pfam" id="PF07859">
    <property type="entry name" value="Abhydrolase_3"/>
    <property type="match status" value="1"/>
</dbReference>
<dbReference type="OrthoDB" id="9771666at2"/>
<keyword evidence="1" id="KW-0378">Hydrolase</keyword>
<dbReference type="PANTHER" id="PTHR48081:SF33">
    <property type="entry name" value="KYNURENINE FORMAMIDASE"/>
    <property type="match status" value="1"/>
</dbReference>
<gene>
    <name evidence="3" type="ORF">ATO3_07285</name>
</gene>
<name>A0A225NNV5_9RHOB</name>
<dbReference type="SUPFAM" id="SSF53474">
    <property type="entry name" value="alpha/beta-Hydrolases"/>
    <property type="match status" value="1"/>
</dbReference>
<evidence type="ECO:0000313" key="4">
    <source>
        <dbReference type="Proteomes" id="UP000215377"/>
    </source>
</evidence>
<accession>A0A225NNV5</accession>
<keyword evidence="4" id="KW-1185">Reference proteome</keyword>
<dbReference type="InterPro" id="IPR050300">
    <property type="entry name" value="GDXG_lipolytic_enzyme"/>
</dbReference>
<reference evidence="3 4" key="1">
    <citation type="submission" date="2013-04" db="EMBL/GenBank/DDBJ databases">
        <title>Oceanicola sp. 22II1-22F33 Genome Sequencing.</title>
        <authorList>
            <person name="Lai Q."/>
            <person name="Li G."/>
            <person name="Shao Z."/>
        </authorList>
    </citation>
    <scope>NUCLEOTIDE SEQUENCE [LARGE SCALE GENOMIC DNA]</scope>
    <source>
        <strain evidence="3 4">22II1-22F33</strain>
    </source>
</reference>
<evidence type="ECO:0000259" key="2">
    <source>
        <dbReference type="Pfam" id="PF07859"/>
    </source>
</evidence>
<evidence type="ECO:0000313" key="3">
    <source>
        <dbReference type="EMBL" id="OWU75969.1"/>
    </source>
</evidence>
<dbReference type="RefSeq" id="WP_088649162.1">
    <property type="nucleotide sequence ID" value="NZ_AQQR01000002.1"/>
</dbReference>
<organism evidence="3 4">
    <name type="scientific">Marinibacterium profundimaris</name>
    <dbReference type="NCBI Taxonomy" id="1679460"/>
    <lineage>
        <taxon>Bacteria</taxon>
        <taxon>Pseudomonadati</taxon>
        <taxon>Pseudomonadota</taxon>
        <taxon>Alphaproteobacteria</taxon>
        <taxon>Rhodobacterales</taxon>
        <taxon>Paracoccaceae</taxon>
        <taxon>Marinibacterium</taxon>
    </lineage>
</organism>
<proteinExistence type="predicted"/>
<dbReference type="Gene3D" id="3.40.50.1820">
    <property type="entry name" value="alpha/beta hydrolase"/>
    <property type="match status" value="1"/>
</dbReference>
<dbReference type="AlphaFoldDB" id="A0A225NNV5"/>
<comment type="caution">
    <text evidence="3">The sequence shown here is derived from an EMBL/GenBank/DDBJ whole genome shotgun (WGS) entry which is preliminary data.</text>
</comment>
<dbReference type="PANTHER" id="PTHR48081">
    <property type="entry name" value="AB HYDROLASE SUPERFAMILY PROTEIN C4A8.06C"/>
    <property type="match status" value="1"/>
</dbReference>
<protein>
    <submittedName>
        <fullName evidence="3">Esterase</fullName>
    </submittedName>
</protein>
<feature type="domain" description="Alpha/beta hydrolase fold-3" evidence="2">
    <location>
        <begin position="66"/>
        <end position="211"/>
    </location>
</feature>
<dbReference type="EMBL" id="AQQR01000002">
    <property type="protein sequence ID" value="OWU75969.1"/>
    <property type="molecule type" value="Genomic_DNA"/>
</dbReference>
<dbReference type="InterPro" id="IPR013094">
    <property type="entry name" value="AB_hydrolase_3"/>
</dbReference>